<accession>A0A2B8BC99</accession>
<dbReference type="Proteomes" id="UP000225379">
    <property type="component" value="Unassembled WGS sequence"/>
</dbReference>
<dbReference type="InterPro" id="IPR036812">
    <property type="entry name" value="NAD(P)_OxRdtase_dom_sf"/>
</dbReference>
<dbReference type="Pfam" id="PF00248">
    <property type="entry name" value="Aldo_ket_red"/>
    <property type="match status" value="1"/>
</dbReference>
<dbReference type="GO" id="GO:0005829">
    <property type="term" value="C:cytosol"/>
    <property type="evidence" value="ECO:0007669"/>
    <property type="project" value="TreeGrafter"/>
</dbReference>
<protein>
    <submittedName>
        <fullName evidence="2">Pyridoxal 4-dehydrogenase</fullName>
    </submittedName>
</protein>
<evidence type="ECO:0000259" key="1">
    <source>
        <dbReference type="Pfam" id="PF00248"/>
    </source>
</evidence>
<dbReference type="PANTHER" id="PTHR42686">
    <property type="entry name" value="GH17980P-RELATED"/>
    <property type="match status" value="1"/>
</dbReference>
<dbReference type="SUPFAM" id="SSF51430">
    <property type="entry name" value="NAD(P)-linked oxidoreductase"/>
    <property type="match status" value="1"/>
</dbReference>
<reference evidence="3" key="1">
    <citation type="submission" date="2017-10" db="EMBL/GenBank/DDBJ databases">
        <authorList>
            <person name="Kravchenko I.K."/>
            <person name="Grouzdev D.S."/>
        </authorList>
    </citation>
    <scope>NUCLEOTIDE SEQUENCE [LARGE SCALE GENOMIC DNA]</scope>
    <source>
        <strain evidence="3">B2</strain>
    </source>
</reference>
<evidence type="ECO:0000313" key="2">
    <source>
        <dbReference type="EMBL" id="PGH55541.1"/>
    </source>
</evidence>
<dbReference type="Gene3D" id="3.20.20.100">
    <property type="entry name" value="NADP-dependent oxidoreductase domain"/>
    <property type="match status" value="1"/>
</dbReference>
<feature type="domain" description="NADP-dependent oxidoreductase" evidence="1">
    <location>
        <begin position="19"/>
        <end position="326"/>
    </location>
</feature>
<dbReference type="AlphaFoldDB" id="A0A2B8BC99"/>
<dbReference type="RefSeq" id="WP_098738256.1">
    <property type="nucleotide sequence ID" value="NZ_PDKW01000042.1"/>
</dbReference>
<sequence>MNLTDRRTLPRSGLSLPVIGLGCAQMGGLYRPTDPAEADRLVAAAWEAGIRYFDTAPYYGYGRSERRLGAALCDRPRDGFVLSTKVGRLIRPNAGGARTSGVDASGWADPLPFHPVYDYSRDGILRSVEDSLQRLGLARIDILYVHDIGRVTHGDAHAHHWDALTRGGGFRALEELRRDGAVSAIGLGVNEWEVALDAMDEVDLDCTMLAGRYTLLEQTSLSPFLERCLATGTRIVAAGVFNSGILAGNGKFNYADAPPETVARVEALAAACHEFAVELPAAALQFPLAHPAVASCVTGVRNAGQLATNLAWLQTPIPAAFWQALKSRGLLDEAAPTPAQVPAEA</sequence>
<dbReference type="EMBL" id="PDKW01000042">
    <property type="protein sequence ID" value="PGH55541.1"/>
    <property type="molecule type" value="Genomic_DNA"/>
</dbReference>
<dbReference type="PROSITE" id="PS51257">
    <property type="entry name" value="PROKAR_LIPOPROTEIN"/>
    <property type="match status" value="1"/>
</dbReference>
<gene>
    <name evidence="2" type="ORF">CRT60_19815</name>
</gene>
<organism evidence="2 3">
    <name type="scientific">Azospirillum palustre</name>
    <dbReference type="NCBI Taxonomy" id="2044885"/>
    <lineage>
        <taxon>Bacteria</taxon>
        <taxon>Pseudomonadati</taxon>
        <taxon>Pseudomonadota</taxon>
        <taxon>Alphaproteobacteria</taxon>
        <taxon>Rhodospirillales</taxon>
        <taxon>Azospirillaceae</taxon>
        <taxon>Azospirillum</taxon>
    </lineage>
</organism>
<dbReference type="GO" id="GO:0016491">
    <property type="term" value="F:oxidoreductase activity"/>
    <property type="evidence" value="ECO:0007669"/>
    <property type="project" value="InterPro"/>
</dbReference>
<dbReference type="OrthoDB" id="9768851at2"/>
<name>A0A2B8BC99_9PROT</name>
<keyword evidence="3" id="KW-1185">Reference proteome</keyword>
<proteinExistence type="predicted"/>
<evidence type="ECO:0000313" key="3">
    <source>
        <dbReference type="Proteomes" id="UP000225379"/>
    </source>
</evidence>
<comment type="caution">
    <text evidence="2">The sequence shown here is derived from an EMBL/GenBank/DDBJ whole genome shotgun (WGS) entry which is preliminary data.</text>
</comment>
<dbReference type="PANTHER" id="PTHR42686:SF1">
    <property type="entry name" value="GH17980P-RELATED"/>
    <property type="match status" value="1"/>
</dbReference>
<dbReference type="InterPro" id="IPR023210">
    <property type="entry name" value="NADP_OxRdtase_dom"/>
</dbReference>
<dbReference type="InterPro" id="IPR020471">
    <property type="entry name" value="AKR"/>
</dbReference>